<evidence type="ECO:0000256" key="4">
    <source>
        <dbReference type="ARBA" id="ARBA00022692"/>
    </source>
</evidence>
<keyword evidence="2" id="KW-1003">Cell membrane</keyword>
<feature type="transmembrane region" description="Helical" evidence="7">
    <location>
        <begin position="177"/>
        <end position="199"/>
    </location>
</feature>
<evidence type="ECO:0000256" key="5">
    <source>
        <dbReference type="ARBA" id="ARBA00022989"/>
    </source>
</evidence>
<dbReference type="NCBIfam" id="TIGR00786">
    <property type="entry name" value="dctM"/>
    <property type="match status" value="1"/>
</dbReference>
<dbReference type="OrthoDB" id="9785600at2"/>
<dbReference type="Pfam" id="PF06808">
    <property type="entry name" value="DctM"/>
    <property type="match status" value="1"/>
</dbReference>
<feature type="transmembrane region" description="Helical" evidence="7">
    <location>
        <begin position="364"/>
        <end position="390"/>
    </location>
</feature>
<feature type="transmembrane region" description="Helical" evidence="7">
    <location>
        <begin position="60"/>
        <end position="79"/>
    </location>
</feature>
<feature type="transmembrane region" description="Helical" evidence="7">
    <location>
        <begin position="250"/>
        <end position="265"/>
    </location>
</feature>
<feature type="transmembrane region" description="Helical" evidence="7">
    <location>
        <begin position="410"/>
        <end position="430"/>
    </location>
</feature>
<dbReference type="RefSeq" id="WP_073005664.1">
    <property type="nucleotide sequence ID" value="NZ_FQXD01000002.1"/>
</dbReference>
<keyword evidence="4 7" id="KW-0812">Transmembrane</keyword>
<dbReference type="PANTHER" id="PTHR33362">
    <property type="entry name" value="SIALIC ACID TRAP TRANSPORTER PERMEASE PROTEIN SIAT-RELATED"/>
    <property type="match status" value="1"/>
</dbReference>
<dbReference type="Proteomes" id="UP000184079">
    <property type="component" value="Unassembled WGS sequence"/>
</dbReference>
<dbReference type="GO" id="GO:0005886">
    <property type="term" value="C:plasma membrane"/>
    <property type="evidence" value="ECO:0007669"/>
    <property type="project" value="UniProtKB-SubCell"/>
</dbReference>
<dbReference type="InterPro" id="IPR010656">
    <property type="entry name" value="DctM"/>
</dbReference>
<evidence type="ECO:0000256" key="2">
    <source>
        <dbReference type="ARBA" id="ARBA00022475"/>
    </source>
</evidence>
<proteinExistence type="predicted"/>
<gene>
    <name evidence="9" type="ORF">SAMN05421807_102394</name>
</gene>
<evidence type="ECO:0000313" key="10">
    <source>
        <dbReference type="Proteomes" id="UP000184079"/>
    </source>
</evidence>
<dbReference type="PANTHER" id="PTHR33362:SF5">
    <property type="entry name" value="C4-DICARBOXYLATE TRAP TRANSPORTER LARGE PERMEASE PROTEIN DCTM"/>
    <property type="match status" value="1"/>
</dbReference>
<protein>
    <submittedName>
        <fullName evidence="9">TRAP transporter, DctM subunit</fullName>
    </submittedName>
</protein>
<feature type="transmembrane region" description="Helical" evidence="7">
    <location>
        <begin position="6"/>
        <end position="39"/>
    </location>
</feature>
<feature type="transmembrane region" description="Helical" evidence="7">
    <location>
        <begin position="141"/>
        <end position="165"/>
    </location>
</feature>
<dbReference type="GO" id="GO:0022857">
    <property type="term" value="F:transmembrane transporter activity"/>
    <property type="evidence" value="ECO:0007669"/>
    <property type="project" value="TreeGrafter"/>
</dbReference>
<dbReference type="PIRSF" id="PIRSF006066">
    <property type="entry name" value="HI0050"/>
    <property type="match status" value="1"/>
</dbReference>
<evidence type="ECO:0000313" key="9">
    <source>
        <dbReference type="EMBL" id="SHG94744.1"/>
    </source>
</evidence>
<feature type="transmembrane region" description="Helical" evidence="7">
    <location>
        <begin position="323"/>
        <end position="352"/>
    </location>
</feature>
<evidence type="ECO:0000256" key="3">
    <source>
        <dbReference type="ARBA" id="ARBA00022519"/>
    </source>
</evidence>
<feature type="transmembrane region" description="Helical" evidence="7">
    <location>
        <begin position="285"/>
        <end position="303"/>
    </location>
</feature>
<sequence length="435" mass="47035">MTPEMIGMIGIIGLVGLLLLKIPVGIALIIIALSGTTLIRGWDVAFSQLGRTPFDTASSYSLSVIPLFILMGMILSYTGMGKDLYKAVDSWIGHWKGGLAMATIGSAAIFSAISGSLNATTATVSKITLPEMEKYRYKPSLSTACVAAGGTLGILIPPSVILILYGIQTREPIGELLIAGIIPGMIQMLLFILIVVFLVRRDPTLAPAREEGSALTTEKMTTLIRMWPFATLFLISIGGIYLGIFTPTEAAGVGAISALFFSLLTRKMNWHRLKLAFHESVKLTAYIFFILIGATLFSQFLTISRLPVELTYLVSRLDLNHYIILIGILLALFLLGCFIEGLSLIVLTIPIVYPIILELGFNGVWFGIIMVMAINIGSLTPPLGISIFVIKGVAPNIPVQTIFKGAIPMIVGMIICILILIIFPSFVTILPSLMR</sequence>
<accession>A0A1M5NYT5</accession>
<keyword evidence="3" id="KW-0997">Cell inner membrane</keyword>
<feature type="transmembrane region" description="Helical" evidence="7">
    <location>
        <begin position="226"/>
        <end position="244"/>
    </location>
</feature>
<evidence type="ECO:0000259" key="8">
    <source>
        <dbReference type="Pfam" id="PF06808"/>
    </source>
</evidence>
<feature type="transmembrane region" description="Helical" evidence="7">
    <location>
        <begin position="99"/>
        <end position="120"/>
    </location>
</feature>
<evidence type="ECO:0000256" key="7">
    <source>
        <dbReference type="SAM" id="Phobius"/>
    </source>
</evidence>
<keyword evidence="10" id="KW-1185">Reference proteome</keyword>
<evidence type="ECO:0000256" key="6">
    <source>
        <dbReference type="ARBA" id="ARBA00023136"/>
    </source>
</evidence>
<name>A0A1M5NYT5_9BACI</name>
<feature type="domain" description="TRAP C4-dicarboxylate transport system permease DctM subunit" evidence="8">
    <location>
        <begin position="12"/>
        <end position="425"/>
    </location>
</feature>
<reference evidence="10" key="1">
    <citation type="submission" date="2016-11" db="EMBL/GenBank/DDBJ databases">
        <authorList>
            <person name="Varghese N."/>
            <person name="Submissions S."/>
        </authorList>
    </citation>
    <scope>NUCLEOTIDE SEQUENCE [LARGE SCALE GENOMIC DNA]</scope>
    <source>
        <strain evidence="10">CGMCC 1.6496</strain>
    </source>
</reference>
<keyword evidence="6 7" id="KW-0472">Membrane</keyword>
<organism evidence="9 10">
    <name type="scientific">Virgibacillus chiguensis</name>
    <dbReference type="NCBI Taxonomy" id="411959"/>
    <lineage>
        <taxon>Bacteria</taxon>
        <taxon>Bacillati</taxon>
        <taxon>Bacillota</taxon>
        <taxon>Bacilli</taxon>
        <taxon>Bacillales</taxon>
        <taxon>Bacillaceae</taxon>
        <taxon>Virgibacillus</taxon>
    </lineage>
</organism>
<dbReference type="AlphaFoldDB" id="A0A1M5NYT5"/>
<comment type="subcellular location">
    <subcellularLocation>
        <location evidence="1">Cell inner membrane</location>
        <topology evidence="1">Multi-pass membrane protein</topology>
    </subcellularLocation>
</comment>
<evidence type="ECO:0000256" key="1">
    <source>
        <dbReference type="ARBA" id="ARBA00004429"/>
    </source>
</evidence>
<keyword evidence="5 7" id="KW-1133">Transmembrane helix</keyword>
<dbReference type="InterPro" id="IPR004681">
    <property type="entry name" value="TRAP_DctM"/>
</dbReference>
<dbReference type="EMBL" id="FQXD01000002">
    <property type="protein sequence ID" value="SHG94744.1"/>
    <property type="molecule type" value="Genomic_DNA"/>
</dbReference>